<dbReference type="InParanoid" id="A0A2G5CYP3"/>
<evidence type="ECO:0000256" key="2">
    <source>
        <dbReference type="SAM" id="MobiDB-lite"/>
    </source>
</evidence>
<dbReference type="Pfam" id="PF10494">
    <property type="entry name" value="Stk19"/>
    <property type="match status" value="1"/>
</dbReference>
<proteinExistence type="inferred from homology"/>
<dbReference type="OrthoDB" id="10261701at2759"/>
<reference evidence="3 4" key="1">
    <citation type="submission" date="2017-09" db="EMBL/GenBank/DDBJ databases">
        <title>WGS assembly of Aquilegia coerulea Goldsmith.</title>
        <authorList>
            <person name="Hodges S."/>
            <person name="Kramer E."/>
            <person name="Nordborg M."/>
            <person name="Tomkins J."/>
            <person name="Borevitz J."/>
            <person name="Derieg N."/>
            <person name="Yan J."/>
            <person name="Mihaltcheva S."/>
            <person name="Hayes R.D."/>
            <person name="Rokhsar D."/>
        </authorList>
    </citation>
    <scope>NUCLEOTIDE SEQUENCE [LARGE SCALE GENOMIC DNA]</scope>
    <source>
        <strain evidence="4">cv. Goldsmith</strain>
    </source>
</reference>
<accession>A0A2G5CYP3</accession>
<dbReference type="Proteomes" id="UP000230069">
    <property type="component" value="Unassembled WGS sequence"/>
</dbReference>
<dbReference type="PANTHER" id="PTHR15243">
    <property type="entry name" value="SERINE/THREONINE-PROTEIN KINASE 19"/>
    <property type="match status" value="1"/>
</dbReference>
<feature type="region of interest" description="Disordered" evidence="2">
    <location>
        <begin position="1"/>
        <end position="40"/>
    </location>
</feature>
<evidence type="ECO:0000256" key="1">
    <source>
        <dbReference type="ARBA" id="ARBA00093458"/>
    </source>
</evidence>
<feature type="compositionally biased region" description="Acidic residues" evidence="2">
    <location>
        <begin position="18"/>
        <end position="28"/>
    </location>
</feature>
<name>A0A2G5CYP3_AQUCA</name>
<dbReference type="EMBL" id="KZ305051">
    <property type="protein sequence ID" value="PIA36394.1"/>
    <property type="molecule type" value="Genomic_DNA"/>
</dbReference>
<dbReference type="AlphaFoldDB" id="A0A2G5CYP3"/>
<gene>
    <name evidence="3" type="ORF">AQUCO_03400346v1</name>
</gene>
<keyword evidence="4" id="KW-1185">Reference proteome</keyword>
<evidence type="ECO:0000313" key="3">
    <source>
        <dbReference type="EMBL" id="PIA36394.1"/>
    </source>
</evidence>
<dbReference type="PANTHER" id="PTHR15243:SF0">
    <property type="entry name" value="SERINE_THREONINE-PROTEIN KINASE 19"/>
    <property type="match status" value="1"/>
</dbReference>
<dbReference type="STRING" id="218851.A0A2G5CYP3"/>
<evidence type="ECO:0000313" key="4">
    <source>
        <dbReference type="Proteomes" id="UP000230069"/>
    </source>
</evidence>
<organism evidence="3 4">
    <name type="scientific">Aquilegia coerulea</name>
    <name type="common">Rocky mountain columbine</name>
    <dbReference type="NCBI Taxonomy" id="218851"/>
    <lineage>
        <taxon>Eukaryota</taxon>
        <taxon>Viridiplantae</taxon>
        <taxon>Streptophyta</taxon>
        <taxon>Embryophyta</taxon>
        <taxon>Tracheophyta</taxon>
        <taxon>Spermatophyta</taxon>
        <taxon>Magnoliopsida</taxon>
        <taxon>Ranunculales</taxon>
        <taxon>Ranunculaceae</taxon>
        <taxon>Thalictroideae</taxon>
        <taxon>Aquilegia</taxon>
    </lineage>
</organism>
<dbReference type="FunCoup" id="A0A2G5CYP3">
    <property type="interactions" value="1140"/>
</dbReference>
<protein>
    <submittedName>
        <fullName evidence="3">Uncharacterized protein</fullName>
    </submittedName>
</protein>
<comment type="similarity">
    <text evidence="1">Belongs to the STK19 family.</text>
</comment>
<sequence length="223" mass="25600">MGKIPLNSKGKKRRREKEEEEEAEENEAEDKRSNHETSSLENNLTFSDTLIALRIMHAQFPKLEKVSIQPFILRSQLYSSVNDRTQVDRDLESLKKEKVLRAFKLNTGQDDDAIMFMEDYLNQIKSVEKRMKEKTKDETAVFDWFKSYVIVSKLDPSIEHQELCSLLSLGGKVKDEHVSLLINAGLLTRQLIDPNMYWFAIPNIGSVLKGLSQGEGAHVFSKP</sequence>
<dbReference type="InterPro" id="IPR018865">
    <property type="entry name" value="STK19-like"/>
</dbReference>